<evidence type="ECO:0000259" key="5">
    <source>
        <dbReference type="PROSITE" id="PS51733"/>
    </source>
</evidence>
<dbReference type="Pfam" id="PF08279">
    <property type="entry name" value="HTH_11"/>
    <property type="match status" value="1"/>
</dbReference>
<dbReference type="Gene3D" id="1.10.10.10">
    <property type="entry name" value="Winged helix-like DNA-binding domain superfamily/Winged helix DNA-binding domain"/>
    <property type="match status" value="1"/>
</dbReference>
<reference evidence="6 7" key="1">
    <citation type="submission" date="2020-05" db="EMBL/GenBank/DDBJ databases">
        <title>Complete genome sequence of Deefgea sp. D17.</title>
        <authorList>
            <person name="Bae J.-W."/>
            <person name="Han J.E."/>
        </authorList>
    </citation>
    <scope>NUCLEOTIDE SEQUENCE [LARGE SCALE GENOMIC DNA]</scope>
    <source>
        <strain evidence="6 7">D17</strain>
    </source>
</reference>
<evidence type="ECO:0000313" key="7">
    <source>
        <dbReference type="Proteomes" id="UP000504844"/>
    </source>
</evidence>
<dbReference type="NCBIfam" id="TIGR00121">
    <property type="entry name" value="birA_ligase"/>
    <property type="match status" value="1"/>
</dbReference>
<keyword evidence="2" id="KW-0092">Biotin</keyword>
<dbReference type="SUPFAM" id="SSF55681">
    <property type="entry name" value="Class II aaRS and biotin synthetases"/>
    <property type="match status" value="1"/>
</dbReference>
<evidence type="ECO:0000256" key="3">
    <source>
        <dbReference type="ARBA" id="ARBA00024227"/>
    </source>
</evidence>
<evidence type="ECO:0000313" key="6">
    <source>
        <dbReference type="EMBL" id="QKJ66806.1"/>
    </source>
</evidence>
<dbReference type="AlphaFoldDB" id="A0A6M8STP3"/>
<dbReference type="EMBL" id="CP054143">
    <property type="protein sequence ID" value="QKJ66806.1"/>
    <property type="molecule type" value="Genomic_DNA"/>
</dbReference>
<dbReference type="Pfam" id="PF02237">
    <property type="entry name" value="BPL_C"/>
    <property type="match status" value="1"/>
</dbReference>
<dbReference type="PANTHER" id="PTHR12835">
    <property type="entry name" value="BIOTIN PROTEIN LIGASE"/>
    <property type="match status" value="1"/>
</dbReference>
<dbReference type="InterPro" id="IPR036390">
    <property type="entry name" value="WH_DNA-bd_sf"/>
</dbReference>
<dbReference type="InterPro" id="IPR004143">
    <property type="entry name" value="BPL_LPL_catalytic"/>
</dbReference>
<dbReference type="InterPro" id="IPR036388">
    <property type="entry name" value="WH-like_DNA-bd_sf"/>
</dbReference>
<dbReference type="GO" id="GO:0004077">
    <property type="term" value="F:biotin--[biotin carboxyl-carrier protein] ligase activity"/>
    <property type="evidence" value="ECO:0007669"/>
    <property type="project" value="UniProtKB-EC"/>
</dbReference>
<dbReference type="EC" id="6.3.4.15" evidence="3"/>
<evidence type="ECO:0000256" key="4">
    <source>
        <dbReference type="ARBA" id="ARBA00047846"/>
    </source>
</evidence>
<name>A0A6M8STP3_9NEIS</name>
<dbReference type="InterPro" id="IPR045864">
    <property type="entry name" value="aa-tRNA-synth_II/BPL/LPL"/>
</dbReference>
<dbReference type="CDD" id="cd16442">
    <property type="entry name" value="BPL"/>
    <property type="match status" value="1"/>
</dbReference>
<dbReference type="KEGG" id="dee:HQN60_08875"/>
<evidence type="ECO:0000256" key="1">
    <source>
        <dbReference type="ARBA" id="ARBA00022598"/>
    </source>
</evidence>
<evidence type="ECO:0000256" key="2">
    <source>
        <dbReference type="ARBA" id="ARBA00023267"/>
    </source>
</evidence>
<dbReference type="PROSITE" id="PS51733">
    <property type="entry name" value="BPL_LPL_CATALYTIC"/>
    <property type="match status" value="1"/>
</dbReference>
<dbReference type="InterPro" id="IPR003142">
    <property type="entry name" value="BPL_C"/>
</dbReference>
<keyword evidence="1 6" id="KW-0436">Ligase</keyword>
<organism evidence="6 7">
    <name type="scientific">Deefgea piscis</name>
    <dbReference type="NCBI Taxonomy" id="2739061"/>
    <lineage>
        <taxon>Bacteria</taxon>
        <taxon>Pseudomonadati</taxon>
        <taxon>Pseudomonadota</taxon>
        <taxon>Betaproteobacteria</taxon>
        <taxon>Neisseriales</taxon>
        <taxon>Chitinibacteraceae</taxon>
        <taxon>Deefgea</taxon>
    </lineage>
</organism>
<dbReference type="GO" id="GO:0005737">
    <property type="term" value="C:cytoplasm"/>
    <property type="evidence" value="ECO:0007669"/>
    <property type="project" value="TreeGrafter"/>
</dbReference>
<keyword evidence="7" id="KW-1185">Reference proteome</keyword>
<accession>A0A6M8STP3</accession>
<dbReference type="InterPro" id="IPR004408">
    <property type="entry name" value="Biotin_CoA_COase_ligase"/>
</dbReference>
<comment type="catalytic activity">
    <reaction evidence="4">
        <text>biotin + L-lysyl-[protein] + ATP = N(6)-biotinyl-L-lysyl-[protein] + AMP + diphosphate + H(+)</text>
        <dbReference type="Rhea" id="RHEA:11756"/>
        <dbReference type="Rhea" id="RHEA-COMP:9752"/>
        <dbReference type="Rhea" id="RHEA-COMP:10505"/>
        <dbReference type="ChEBI" id="CHEBI:15378"/>
        <dbReference type="ChEBI" id="CHEBI:29969"/>
        <dbReference type="ChEBI" id="CHEBI:30616"/>
        <dbReference type="ChEBI" id="CHEBI:33019"/>
        <dbReference type="ChEBI" id="CHEBI:57586"/>
        <dbReference type="ChEBI" id="CHEBI:83144"/>
        <dbReference type="ChEBI" id="CHEBI:456215"/>
        <dbReference type="EC" id="6.3.4.15"/>
    </reaction>
</comment>
<dbReference type="PANTHER" id="PTHR12835:SF5">
    <property type="entry name" value="BIOTIN--PROTEIN LIGASE"/>
    <property type="match status" value="1"/>
</dbReference>
<dbReference type="SUPFAM" id="SSF46785">
    <property type="entry name" value="Winged helix' DNA-binding domain"/>
    <property type="match status" value="1"/>
</dbReference>
<dbReference type="Gene3D" id="3.30.930.10">
    <property type="entry name" value="Bira Bifunctional Protein, Domain 2"/>
    <property type="match status" value="1"/>
</dbReference>
<dbReference type="Pfam" id="PF03099">
    <property type="entry name" value="BPL_LplA_LipB"/>
    <property type="match status" value="1"/>
</dbReference>
<sequence>MHDTISLLRELNAHDFTSGAEIAQRLAISRASVSLGLAKAEAYGVNLIRRHGVGYRLEQPIDWLDQSLIQGYLQQGSIANVVVSNTLGSTNRQLLLDPQHGKLLVTEWQDGGRGRLGRPWMGVLGGSLLFSLAWRFDGGSAQLAGLPLAVGVAVASVLRQAGVTAIGLKWPNDLLLQLDRQQWAKVGGILIEMQGDALGPSHVVIGIGLNIALPAQAQNQLDQVAASLVPAGLNCGRNELLARLMNQLETTLSQFAQSGFSSIRSQWEALHAWPTELLNAIAPNGQIKTGYFAGLSADGSLRLNTPDGECLIHTGDVSLRRATA</sequence>
<protein>
    <recommendedName>
        <fullName evidence="3">biotin--[biotin carboxyl-carrier protein] ligase</fullName>
        <ecNumber evidence="3">6.3.4.15</ecNumber>
    </recommendedName>
</protein>
<dbReference type="InterPro" id="IPR013196">
    <property type="entry name" value="HTH_11"/>
</dbReference>
<feature type="domain" description="BPL/LPL catalytic" evidence="5">
    <location>
        <begin position="67"/>
        <end position="256"/>
    </location>
</feature>
<proteinExistence type="predicted"/>
<dbReference type="RefSeq" id="WP_173533310.1">
    <property type="nucleotide sequence ID" value="NZ_CP054143.1"/>
</dbReference>
<dbReference type="Proteomes" id="UP000504844">
    <property type="component" value="Chromosome"/>
</dbReference>
<gene>
    <name evidence="6" type="ORF">HQN60_08875</name>
</gene>